<evidence type="ECO:0000313" key="4">
    <source>
        <dbReference type="Proteomes" id="UP000037939"/>
    </source>
</evidence>
<evidence type="ECO:0000256" key="1">
    <source>
        <dbReference type="SAM" id="MobiDB-lite"/>
    </source>
</evidence>
<dbReference type="RefSeq" id="WP_053938995.1">
    <property type="nucleotide sequence ID" value="NZ_LAQT01000028.1"/>
</dbReference>
<name>A0A0N0GM22_9NEIS</name>
<dbReference type="AlphaFoldDB" id="A0A0N0GM22"/>
<evidence type="ECO:0008006" key="5">
    <source>
        <dbReference type="Google" id="ProtNLM"/>
    </source>
</evidence>
<keyword evidence="2" id="KW-1133">Transmembrane helix</keyword>
<keyword evidence="2" id="KW-0472">Membrane</keyword>
<keyword evidence="4" id="KW-1185">Reference proteome</keyword>
<dbReference type="Pfam" id="PF22564">
    <property type="entry name" value="HAAS"/>
    <property type="match status" value="1"/>
</dbReference>
<evidence type="ECO:0000256" key="2">
    <source>
        <dbReference type="SAM" id="Phobius"/>
    </source>
</evidence>
<feature type="region of interest" description="Disordered" evidence="1">
    <location>
        <begin position="155"/>
        <end position="174"/>
    </location>
</feature>
<feature type="transmembrane region" description="Helical" evidence="2">
    <location>
        <begin position="77"/>
        <end position="94"/>
    </location>
</feature>
<dbReference type="OrthoDB" id="9804829at2"/>
<feature type="transmembrane region" description="Helical" evidence="2">
    <location>
        <begin position="100"/>
        <end position="127"/>
    </location>
</feature>
<comment type="caution">
    <text evidence="3">The sequence shown here is derived from an EMBL/GenBank/DDBJ whole genome shotgun (WGS) entry which is preliminary data.</text>
</comment>
<feature type="transmembrane region" description="Helical" evidence="2">
    <location>
        <begin position="311"/>
        <end position="333"/>
    </location>
</feature>
<dbReference type="Proteomes" id="UP000037939">
    <property type="component" value="Unassembled WGS sequence"/>
</dbReference>
<proteinExistence type="predicted"/>
<reference evidence="3 4" key="1">
    <citation type="submission" date="2015-07" db="EMBL/GenBank/DDBJ databases">
        <title>Draft genome sequence of the Amantichitinum ursilacus IGB-41, a new chitin-degrading bacterium.</title>
        <authorList>
            <person name="Kirstahler P."/>
            <person name="Guenther M."/>
            <person name="Grumaz C."/>
            <person name="Rupp S."/>
            <person name="Zibek S."/>
            <person name="Sohn K."/>
        </authorList>
    </citation>
    <scope>NUCLEOTIDE SEQUENCE [LARGE SCALE GENOMIC DNA]</scope>
    <source>
        <strain evidence="3 4">IGB-41</strain>
    </source>
</reference>
<dbReference type="EMBL" id="LAQT01000028">
    <property type="protein sequence ID" value="KPC50507.1"/>
    <property type="molecule type" value="Genomic_DNA"/>
</dbReference>
<protein>
    <recommendedName>
        <fullName evidence="5">DUF1700 domain-containing protein</fullName>
    </recommendedName>
</protein>
<keyword evidence="2" id="KW-0812">Transmembrane</keyword>
<feature type="compositionally biased region" description="Basic and acidic residues" evidence="1">
    <location>
        <begin position="161"/>
        <end position="174"/>
    </location>
</feature>
<sequence length="357" mass="39796">MNQKSFLDQLERGLQDLPRDAISEILSDYTEYFHDALSDGRSEQEIAAALGDPRRLARELKVQMHYRTWERERNVSSLMRTIGAIAGLGVLNFILAVPFMFYLCLLTCFMAVSVICSITGLIMVLMWGSHTATGWPSLQTANLGPDDGYVNITAFQPDSDDSSKTAKEAADARRKEMGSATSALHYHMPDIEVELRDGDQIKLTSRKGEVVALKSEHGHLQRADGGKLEDDDSYSMRRREIGKLNVVTADGDTVQIERDAKTGHIDWFSMDHAGVASAIVVPKRADDTVQLVMDDDDDFHVMTRASTPKKVLGFGLALLVGGVVCFILLLWLVRITWRGTVSFVRWQFGRIQDARTA</sequence>
<dbReference type="STRING" id="857265.WG78_16920"/>
<gene>
    <name evidence="3" type="ORF">WG78_16920</name>
</gene>
<evidence type="ECO:0000313" key="3">
    <source>
        <dbReference type="EMBL" id="KPC50507.1"/>
    </source>
</evidence>
<organism evidence="3 4">
    <name type="scientific">Amantichitinum ursilacus</name>
    <dbReference type="NCBI Taxonomy" id="857265"/>
    <lineage>
        <taxon>Bacteria</taxon>
        <taxon>Pseudomonadati</taxon>
        <taxon>Pseudomonadota</taxon>
        <taxon>Betaproteobacteria</taxon>
        <taxon>Neisseriales</taxon>
        <taxon>Chitinibacteraceae</taxon>
        <taxon>Amantichitinum</taxon>
    </lineage>
</organism>
<accession>A0A0N0GM22</accession>